<accession>A0A174TWB9</accession>
<dbReference type="SUPFAM" id="SSF48371">
    <property type="entry name" value="ARM repeat"/>
    <property type="match status" value="1"/>
</dbReference>
<gene>
    <name evidence="1" type="ORF">ERS852551_03253</name>
</gene>
<dbReference type="EMBL" id="CZBE01000028">
    <property type="protein sequence ID" value="CUQ13376.1"/>
    <property type="molecule type" value="Genomic_DNA"/>
</dbReference>
<evidence type="ECO:0000313" key="2">
    <source>
        <dbReference type="Proteomes" id="UP000095765"/>
    </source>
</evidence>
<dbReference type="RefSeq" id="WP_055245946.1">
    <property type="nucleotide sequence ID" value="NZ_CABIWA010000022.1"/>
</dbReference>
<name>A0A174TWB9_9FIRM</name>
<reference evidence="1 2" key="1">
    <citation type="submission" date="2015-09" db="EMBL/GenBank/DDBJ databases">
        <authorList>
            <consortium name="Pathogen Informatics"/>
        </authorList>
    </citation>
    <scope>NUCLEOTIDE SEQUENCE [LARGE SCALE GENOMIC DNA]</scope>
    <source>
        <strain evidence="1 2">2789STDY5834939</strain>
    </source>
</reference>
<organism evidence="1 2">
    <name type="scientific">Anaerotruncus colihominis</name>
    <dbReference type="NCBI Taxonomy" id="169435"/>
    <lineage>
        <taxon>Bacteria</taxon>
        <taxon>Bacillati</taxon>
        <taxon>Bacillota</taxon>
        <taxon>Clostridia</taxon>
        <taxon>Eubacteriales</taxon>
        <taxon>Oscillospiraceae</taxon>
        <taxon>Anaerotruncus</taxon>
    </lineage>
</organism>
<dbReference type="AlphaFoldDB" id="A0A174TWB9"/>
<dbReference type="Gene3D" id="1.25.10.10">
    <property type="entry name" value="Leucine-rich Repeat Variant"/>
    <property type="match status" value="1"/>
</dbReference>
<dbReference type="InterPro" id="IPR016024">
    <property type="entry name" value="ARM-type_fold"/>
</dbReference>
<dbReference type="Proteomes" id="UP000095765">
    <property type="component" value="Unassembled WGS sequence"/>
</dbReference>
<dbReference type="InterPro" id="IPR011989">
    <property type="entry name" value="ARM-like"/>
</dbReference>
<proteinExistence type="predicted"/>
<sequence>MALPLLNELQERLHACAIAGLNVIGEDFRLARALEQLAQAQASSPVLARIYQTAAPLADPACADKASVLLDAITLVDAVVLTQAGCGVQGELEPMAAVCPGIDSGARYSELSALYTALTTRGSGRYEILRTALDENRPALRDFRLMEALAGALGDSYSEIADLAARILSTMPQAVPLLKRGLDPASKKKDMVRRIDIIQAAAGARENALYLRLAEEGSTVIQEAAVRALRHDPANIPLLIEYVGKAKGGVRSAALEALSQMRGGQVDAFWLDRLTAAGVSADTLKLVYGTDSDLVSDAVADLLVRLADEADAADSQPCPQEREAYVHNLLRAIVHKTSPKLFAALEQLGASPAMRGGYISDESMDRIIRGMFSISGIPNLPLARFTPLMAVNFRLIQTMLDNPAAVGPVQALYSRCGEPYRIAGFAAALLTDTEAAYDGFEPFFGDPGQSEPLLWVMRTLYYNSKTGRTGMAVEISRRTFTDSLGIRWLRMILKYGHWRQALGQPLTDHGYTAPSWFSRIVNPHDAESCALLRPYLLGRVGKSGVGFETLYDLRHCGQQDFSGLIPKTLKSLGAAESRRIGRYIAASLYDEFPMPEQTKQAELTRLQEEWARR</sequence>
<protein>
    <recommendedName>
        <fullName evidence="3">HEAT repeat domain-containing protein</fullName>
    </recommendedName>
</protein>
<dbReference type="OrthoDB" id="83685at2"/>
<evidence type="ECO:0000313" key="1">
    <source>
        <dbReference type="EMBL" id="CUQ13376.1"/>
    </source>
</evidence>
<evidence type="ECO:0008006" key="3">
    <source>
        <dbReference type="Google" id="ProtNLM"/>
    </source>
</evidence>